<evidence type="ECO:0000256" key="1">
    <source>
        <dbReference type="ARBA" id="ARBA00022598"/>
    </source>
</evidence>
<sequence>MKVLVTGAGALLGQGVMRALERSSLDAKLIAADPSPLSAGLHWTDEAYLVPMANDPAYVERLGEIIAKAKPDIVIPGTDAELAVLAANREALERDYGTNILVSDERAVEIADDKYQTFQFFDEAGFRAPASARPENAEELRRVVETVGFPLVVKPRRGARSIGVSVVNSQAELDAALAGREGLVVQECIGTDDGEYTASVVVFDGKPRASIVMRRDLRDGNTYRAFTEAYPELNEQVRAFGAALGPYGPANFQFRLDREGRPCVFEINCRFSGTTPLRAAVGFNEVEMCIRHILFGEEVTQPNIEHSTILRFWSEIVVPPSQVEQLG</sequence>
<dbReference type="NCBIfam" id="NF009402">
    <property type="entry name" value="PRK12767.1-1"/>
    <property type="match status" value="1"/>
</dbReference>
<dbReference type="SUPFAM" id="SSF56059">
    <property type="entry name" value="Glutathione synthetase ATP-binding domain-like"/>
    <property type="match status" value="1"/>
</dbReference>
<dbReference type="Gene3D" id="3.40.50.20">
    <property type="match status" value="1"/>
</dbReference>
<keyword evidence="2 4" id="KW-0547">Nucleotide-binding</keyword>
<evidence type="ECO:0000256" key="2">
    <source>
        <dbReference type="ARBA" id="ARBA00022741"/>
    </source>
</evidence>
<feature type="domain" description="ATP-grasp" evidence="5">
    <location>
        <begin position="118"/>
        <end position="294"/>
    </location>
</feature>
<keyword evidence="1" id="KW-0436">Ligase</keyword>
<reference evidence="6 7" key="1">
    <citation type="submission" date="2020-08" db="EMBL/GenBank/DDBJ databases">
        <title>Sphingomonas sp. sand1-3 16S ribosomal RNA gene Genome sequencing and assembly.</title>
        <authorList>
            <person name="Kang M."/>
        </authorList>
    </citation>
    <scope>NUCLEOTIDE SEQUENCE [LARGE SCALE GENOMIC DNA]</scope>
    <source>
        <strain evidence="7">sand1-3</strain>
    </source>
</reference>
<dbReference type="Pfam" id="PF07478">
    <property type="entry name" value="Dala_Dala_lig_C"/>
    <property type="match status" value="1"/>
</dbReference>
<dbReference type="AlphaFoldDB" id="A0A7G9L5S8"/>
<dbReference type="Gene3D" id="3.30.470.20">
    <property type="entry name" value="ATP-grasp fold, B domain"/>
    <property type="match status" value="1"/>
</dbReference>
<evidence type="ECO:0000256" key="3">
    <source>
        <dbReference type="ARBA" id="ARBA00022840"/>
    </source>
</evidence>
<dbReference type="InterPro" id="IPR013815">
    <property type="entry name" value="ATP_grasp_subdomain_1"/>
</dbReference>
<dbReference type="Gene3D" id="3.30.1490.20">
    <property type="entry name" value="ATP-grasp fold, A domain"/>
    <property type="match status" value="1"/>
</dbReference>
<evidence type="ECO:0000259" key="5">
    <source>
        <dbReference type="PROSITE" id="PS50975"/>
    </source>
</evidence>
<proteinExistence type="predicted"/>
<dbReference type="GO" id="GO:0008716">
    <property type="term" value="F:D-alanine-D-alanine ligase activity"/>
    <property type="evidence" value="ECO:0007669"/>
    <property type="project" value="InterPro"/>
</dbReference>
<keyword evidence="7" id="KW-1185">Reference proteome</keyword>
<dbReference type="Pfam" id="PF15632">
    <property type="entry name" value="ATPgrasp_Ter"/>
    <property type="match status" value="1"/>
</dbReference>
<keyword evidence="3 4" id="KW-0067">ATP-binding</keyword>
<dbReference type="PROSITE" id="PS50975">
    <property type="entry name" value="ATP_GRASP"/>
    <property type="match status" value="1"/>
</dbReference>
<evidence type="ECO:0000313" key="7">
    <source>
        <dbReference type="Proteomes" id="UP000515861"/>
    </source>
</evidence>
<protein>
    <submittedName>
        <fullName evidence="6">ATP-grasp domain-containing protein</fullName>
    </submittedName>
</protein>
<dbReference type="PANTHER" id="PTHR43585">
    <property type="entry name" value="FUMIPYRROLE BIOSYNTHESIS PROTEIN C"/>
    <property type="match status" value="1"/>
</dbReference>
<evidence type="ECO:0000256" key="4">
    <source>
        <dbReference type="PROSITE-ProRule" id="PRU00409"/>
    </source>
</evidence>
<name>A0A7G9L5S8_9SPHN</name>
<dbReference type="Pfam" id="PF21360">
    <property type="entry name" value="PylC-like_N"/>
    <property type="match status" value="1"/>
</dbReference>
<dbReference type="PANTHER" id="PTHR43585:SF2">
    <property type="entry name" value="ATP-GRASP ENZYME FSQD"/>
    <property type="match status" value="1"/>
</dbReference>
<organism evidence="6 7">
    <name type="scientific">Sphingomonas sabuli</name>
    <dbReference type="NCBI Taxonomy" id="2764186"/>
    <lineage>
        <taxon>Bacteria</taxon>
        <taxon>Pseudomonadati</taxon>
        <taxon>Pseudomonadota</taxon>
        <taxon>Alphaproteobacteria</taxon>
        <taxon>Sphingomonadales</taxon>
        <taxon>Sphingomonadaceae</taxon>
        <taxon>Sphingomonas</taxon>
    </lineage>
</organism>
<dbReference type="InterPro" id="IPR011095">
    <property type="entry name" value="Dala_Dala_lig_C"/>
</dbReference>
<dbReference type="InterPro" id="IPR052032">
    <property type="entry name" value="ATP-dep_AA_Ligase"/>
</dbReference>
<dbReference type="GO" id="GO:0046872">
    <property type="term" value="F:metal ion binding"/>
    <property type="evidence" value="ECO:0007669"/>
    <property type="project" value="InterPro"/>
</dbReference>
<dbReference type="InterPro" id="IPR011761">
    <property type="entry name" value="ATP-grasp"/>
</dbReference>
<dbReference type="InterPro" id="IPR048764">
    <property type="entry name" value="PylC_N"/>
</dbReference>
<dbReference type="Proteomes" id="UP000515861">
    <property type="component" value="Chromosome"/>
</dbReference>
<accession>A0A7G9L5S8</accession>
<dbReference type="EMBL" id="CP060697">
    <property type="protein sequence ID" value="QNM83977.1"/>
    <property type="molecule type" value="Genomic_DNA"/>
</dbReference>
<dbReference type="GO" id="GO:0005524">
    <property type="term" value="F:ATP binding"/>
    <property type="evidence" value="ECO:0007669"/>
    <property type="project" value="UniProtKB-UniRule"/>
</dbReference>
<gene>
    <name evidence="6" type="ORF">H8M03_03445</name>
</gene>
<dbReference type="KEGG" id="ssau:H8M03_03445"/>
<evidence type="ECO:0000313" key="6">
    <source>
        <dbReference type="EMBL" id="QNM83977.1"/>
    </source>
</evidence>